<evidence type="ECO:0000313" key="1">
    <source>
        <dbReference type="EMBL" id="KAK1861729.1"/>
    </source>
</evidence>
<dbReference type="Proteomes" id="UP000798662">
    <property type="component" value="Chromosome 1"/>
</dbReference>
<comment type="caution">
    <text evidence="1">The sequence shown here is derived from an EMBL/GenBank/DDBJ whole genome shotgun (WGS) entry which is preliminary data.</text>
</comment>
<keyword evidence="2" id="KW-1185">Reference proteome</keyword>
<gene>
    <name evidence="1" type="ORF">I4F81_004309</name>
</gene>
<evidence type="ECO:0000313" key="2">
    <source>
        <dbReference type="Proteomes" id="UP000798662"/>
    </source>
</evidence>
<proteinExistence type="predicted"/>
<name>A0ACC3BVJ2_PYRYE</name>
<dbReference type="EMBL" id="CM020618">
    <property type="protein sequence ID" value="KAK1861729.1"/>
    <property type="molecule type" value="Genomic_DNA"/>
</dbReference>
<sequence>MPAPARTPDEGKAPLARHEAGADLAAEVSEAAARTRYAATRLARALQASAAAPRRSPPSQHVKEAAQEGEAVTITVAAVMDEAACLLRLVPPPPRQARADRRRGGGDPPSPGKGHLSGGDDPGSGGGGGDGGDSGCSSGTSSCSPGGAIGAGGGGASSSSSEDLAGGLSTASSRVPLGAPPDGEPPMVGCEDPASPPPRNGFETLLCILLTLLRRTRGAVEELAAAHAGWVVTSLQLRPALDRLRTHHGQLRALFSIIHLAAKLSRSPSIRSSLYVDVRDHPELGAPDKWRSAVRMDDFFGRYFGFHYLPDMRNVLQVVKIARGSVGAAVASSGSGGAPSLVQSAHILGWGWLYSNMTALQALGVPVHGAAAIGAEGAASSSRSHRAPRATVEEVRSFFNLAEDPFVSGVSGLVAADVAVDKAFLLPPVPDWLQRSTVASETAHLTEAGEMSAASGAFGEGDGERKGDGGGRTAVASRPTTVAASGDTGGAGVATAAVKGVDGMFHAFTSLLSLGTASSAGEAPPAAAPAGPAIDDAAEPISGSVPAAASTTATADTSLSTAADMPVSAAADPSASATAARTDTMVTPLPAAPLVDSGGVTADDGVPAPSAAVLAAPVVGPEVPPRPPSPLKARKRTRGKPRVTAVRARLLSHAPRAVGHLSRHALPTTGSASASPPPGVATTAAPTAGVPPAGVPPAAAGAPDTASVTDVAAAGSVESMPPTVSFEVLEAELAAAESDGGDGRGSSRDTSAERLRPARGASGASSSPASRSRSPRPVTAEPDAGRGDRPPSTPCGGGGGGAHGSHGAPPGKASTPADSNGGLGAFTPHSLLGKHLKGEFARLSSSLESMLGRGVSPPATGLILHIHGGGFISQSSLSHSVYLREWAAMLPDAVILSVDYSLAPEAQFPVALNEAVHAYGWALANGTAIGTTATSVVVAGDSAGGNLAVALCLKAQELGMRPPDGLCLAYPALNLTNAWSPSRLLSFFDVLLPLSVLELCIQSYIPPEADPRNPLVSPLLMSDEQLAALPPLTCVVGSIDPLLDDAVTLATRLRRIGRGADANLQIYESMPHGFLHMNHVIPEARHGMRVLARAMATYLQIPFKPDASGGGGRHAGDARAPSSPLVFDA</sequence>
<accession>A0ACC3BVJ2</accession>
<organism evidence="1 2">
    <name type="scientific">Pyropia yezoensis</name>
    <name type="common">Susabi-nori</name>
    <name type="synonym">Porphyra yezoensis</name>
    <dbReference type="NCBI Taxonomy" id="2788"/>
    <lineage>
        <taxon>Eukaryota</taxon>
        <taxon>Rhodophyta</taxon>
        <taxon>Bangiophyceae</taxon>
        <taxon>Bangiales</taxon>
        <taxon>Bangiaceae</taxon>
        <taxon>Pyropia</taxon>
    </lineage>
</organism>
<protein>
    <submittedName>
        <fullName evidence="1">Uncharacterized protein</fullName>
    </submittedName>
</protein>
<reference evidence="1" key="1">
    <citation type="submission" date="2019-11" db="EMBL/GenBank/DDBJ databases">
        <title>Nori genome reveals adaptations in red seaweeds to the harsh intertidal environment.</title>
        <authorList>
            <person name="Wang D."/>
            <person name="Mao Y."/>
        </authorList>
    </citation>
    <scope>NUCLEOTIDE SEQUENCE</scope>
    <source>
        <tissue evidence="1">Gametophyte</tissue>
    </source>
</reference>